<dbReference type="GO" id="GO:0018787">
    <property type="term" value="F:4-chlorobenzoyl-CoA dehalogenase activity"/>
    <property type="evidence" value="ECO:0007669"/>
    <property type="project" value="UniProtKB-EC"/>
</dbReference>
<name>A0A554WLX8_9BURK</name>
<dbReference type="Pfam" id="PF02911">
    <property type="entry name" value="Formyl_trans_C"/>
    <property type="match status" value="1"/>
</dbReference>
<dbReference type="SUPFAM" id="SSF53328">
    <property type="entry name" value="Formyltransferase"/>
    <property type="match status" value="1"/>
</dbReference>
<dbReference type="CDD" id="cd06558">
    <property type="entry name" value="crotonase-like"/>
    <property type="match status" value="1"/>
</dbReference>
<dbReference type="CDD" id="cd08650">
    <property type="entry name" value="FMT_core_HypX_N"/>
    <property type="match status" value="1"/>
</dbReference>
<dbReference type="InterPro" id="IPR029045">
    <property type="entry name" value="ClpP/crotonase-like_dom_sf"/>
</dbReference>
<dbReference type="InterPro" id="IPR047180">
    <property type="entry name" value="HoxX-like"/>
</dbReference>
<accession>A0A554WLX8</accession>
<dbReference type="RefSeq" id="WP_144326113.1">
    <property type="nucleotide sequence ID" value="NZ_VJNA01000016.1"/>
</dbReference>
<dbReference type="Pfam" id="PF00378">
    <property type="entry name" value="ECH_1"/>
    <property type="match status" value="1"/>
</dbReference>
<evidence type="ECO:0000313" key="2">
    <source>
        <dbReference type="EMBL" id="TSE24567.1"/>
    </source>
</evidence>
<protein>
    <submittedName>
        <fullName evidence="2">4-chlorobenzoyl coenzyme A dehalogenase-1</fullName>
        <ecNumber evidence="2">3.8.1.7</ecNumber>
    </submittedName>
</protein>
<comment type="caution">
    <text evidence="2">The sequence shown here is derived from an EMBL/GenBank/DDBJ whole genome shotgun (WGS) entry which is preliminary data.</text>
</comment>
<sequence>MRILFLTHAFNSLTQRLFVELTRLGHEVSVEFDINRSVTIEAVGLFRPHLILAPYLRRAIPEAIWRNHLCLVLHPGIVGDRGPSALDWAILKSVQTWGVTLLQAEAEMDAGPVWASETFPMRAAKKTSLYRNEVTEAAVRVVNTALERLPDYRAGKWRPQALPPRPMHALMQQTDRAIDWTRDTTDRVMAKLNASDGFPGVKDELFGHPCHLFNARPFPARGTPGEVLGRNGEGVVRATVDGAVRIGHVKRAGGIKLPVTSAFKEVEALVELDADADPDIRYEEVNGVGYLHFDFYNGAMGTGACRRLLAAYEVARQRPTRVIVLMGGPDFFSNGLDLNRIEAAYSPADESWYNIEAMDDLCQAVIETTTHYTVAALQGNAGAGGAFLALAADCVWARKGVILNPHYKNMGNLYGSEYWTYLLPKRVGEEAARRIMARRLPLGALEAEDIGFIEACFGDTVASFQAEVRRRAAALADTPGLLAYLAEKRAKRATEEATKPLAQYRAEELAHMKRNFYGFDPSYHVARYHFVNKTPHSWTPRHLAKHRELGWVVPGDGEW</sequence>
<gene>
    <name evidence="2" type="primary">fcbB1</name>
    <name evidence="2" type="ORF">Taqua_01501</name>
</gene>
<dbReference type="SUPFAM" id="SSF50486">
    <property type="entry name" value="FMT C-terminal domain-like"/>
    <property type="match status" value="1"/>
</dbReference>
<keyword evidence="3" id="KW-1185">Reference proteome</keyword>
<dbReference type="Proteomes" id="UP000318554">
    <property type="component" value="Unassembled WGS sequence"/>
</dbReference>
<dbReference type="InterPro" id="IPR011034">
    <property type="entry name" value="Formyl_transferase-like_C_sf"/>
</dbReference>
<organism evidence="2 3">
    <name type="scientific">Tepidimonas aquatica</name>
    <dbReference type="NCBI Taxonomy" id="247482"/>
    <lineage>
        <taxon>Bacteria</taxon>
        <taxon>Pseudomonadati</taxon>
        <taxon>Pseudomonadota</taxon>
        <taxon>Betaproteobacteria</taxon>
        <taxon>Burkholderiales</taxon>
        <taxon>Tepidimonas</taxon>
    </lineage>
</organism>
<dbReference type="EC" id="3.8.1.7" evidence="2"/>
<dbReference type="EMBL" id="VJNA01000016">
    <property type="protein sequence ID" value="TSE24567.1"/>
    <property type="molecule type" value="Genomic_DNA"/>
</dbReference>
<dbReference type="AlphaFoldDB" id="A0A554WLX8"/>
<dbReference type="InterPro" id="IPR005793">
    <property type="entry name" value="Formyl_trans_C"/>
</dbReference>
<evidence type="ECO:0000259" key="1">
    <source>
        <dbReference type="Pfam" id="PF02911"/>
    </source>
</evidence>
<dbReference type="SUPFAM" id="SSF52096">
    <property type="entry name" value="ClpP/crotonase"/>
    <property type="match status" value="1"/>
</dbReference>
<proteinExistence type="predicted"/>
<dbReference type="Gene3D" id="3.90.226.10">
    <property type="entry name" value="2-enoyl-CoA Hydratase, Chain A, domain 1"/>
    <property type="match status" value="1"/>
</dbReference>
<dbReference type="InterPro" id="IPR001753">
    <property type="entry name" value="Enoyl-CoA_hydra/iso"/>
</dbReference>
<dbReference type="InterPro" id="IPR009188">
    <property type="entry name" value="NiFe-hyd_mat_HypX/HoxX"/>
</dbReference>
<dbReference type="OrthoDB" id="580992at2"/>
<dbReference type="PANTHER" id="PTHR43388:SF1">
    <property type="entry name" value="HYDROGENASE MATURATION FACTOR HOXX"/>
    <property type="match status" value="1"/>
</dbReference>
<dbReference type="PANTHER" id="PTHR43388">
    <property type="entry name" value="HYDROGENASE MATURATION FACTOR HOXX"/>
    <property type="match status" value="1"/>
</dbReference>
<dbReference type="InterPro" id="IPR036477">
    <property type="entry name" value="Formyl_transf_N_sf"/>
</dbReference>
<feature type="domain" description="Formyl transferase C-terminal" evidence="1">
    <location>
        <begin position="171"/>
        <end position="264"/>
    </location>
</feature>
<dbReference type="Gene3D" id="3.40.50.12230">
    <property type="match status" value="1"/>
</dbReference>
<reference evidence="2 3" key="1">
    <citation type="submission" date="2019-07" db="EMBL/GenBank/DDBJ databases">
        <title>Tepidimonas aquatica CLN-1 draft genome.</title>
        <authorList>
            <person name="Da Costa M.S."/>
            <person name="Froufe H.J.C."/>
            <person name="Egas C."/>
            <person name="Albuquerque L."/>
        </authorList>
    </citation>
    <scope>NUCLEOTIDE SEQUENCE [LARGE SCALE GENOMIC DNA]</scope>
    <source>
        <strain evidence="2 3">CLN-1</strain>
    </source>
</reference>
<dbReference type="PIRSF" id="PIRSF006787">
    <property type="entry name" value="Hydrgn_mat_HoxX"/>
    <property type="match status" value="1"/>
</dbReference>
<evidence type="ECO:0000313" key="3">
    <source>
        <dbReference type="Proteomes" id="UP000318554"/>
    </source>
</evidence>
<keyword evidence="2" id="KW-0378">Hydrolase</keyword>